<organism evidence="1 2">
    <name type="scientific">Apatococcus fuscideae</name>
    <dbReference type="NCBI Taxonomy" id="2026836"/>
    <lineage>
        <taxon>Eukaryota</taxon>
        <taxon>Viridiplantae</taxon>
        <taxon>Chlorophyta</taxon>
        <taxon>core chlorophytes</taxon>
        <taxon>Trebouxiophyceae</taxon>
        <taxon>Chlorellales</taxon>
        <taxon>Chlorellaceae</taxon>
        <taxon>Apatococcus</taxon>
    </lineage>
</organism>
<dbReference type="AlphaFoldDB" id="A0AAW1T8K0"/>
<gene>
    <name evidence="1" type="ORF">WJX84_006148</name>
</gene>
<dbReference type="SUPFAM" id="SSF52047">
    <property type="entry name" value="RNI-like"/>
    <property type="match status" value="1"/>
</dbReference>
<keyword evidence="2" id="KW-1185">Reference proteome</keyword>
<proteinExistence type="predicted"/>
<accession>A0AAW1T8K0</accession>
<comment type="caution">
    <text evidence="1">The sequence shown here is derived from an EMBL/GenBank/DDBJ whole genome shotgun (WGS) entry which is preliminary data.</text>
</comment>
<sequence length="376" mass="41068">MATGDAQQGVLESRELVQRIGRALDGGGKASLRLANRFMAVAVLGCVESLKVEASCVRPPDRAMLRRLGGFEGLTHVHVLLTDVPLLETEGVYAEETRFMEIILSLAQGVRGRLNKVTVEATPHFPTTLYSTATFIIASRRVHLISPFFRRLPCASNVPSLHVTTRDVGPYRFGPNLTAVTLTTCELEDPDMPVAHRAASVLIAFRRTTAPSLLSLDISFVARTCMDLSVDTGLDLGQLRSLALRNVDLFRDRTTRTLFLAAPGLHSLTLATVSNLAVPGNGHEAKWPSLLSLSLSLTPGSDRYRNLARDRLYAAFAADDYVFPEGLLRLHVAVTDPIALGALDGRPMRSSNFGRLLVPEVRLEGVRFDDDVEKTT</sequence>
<name>A0AAW1T8K0_9CHLO</name>
<reference evidence="1 2" key="1">
    <citation type="journal article" date="2024" name="Nat. Commun.">
        <title>Phylogenomics reveals the evolutionary origins of lichenization in chlorophyte algae.</title>
        <authorList>
            <person name="Puginier C."/>
            <person name="Libourel C."/>
            <person name="Otte J."/>
            <person name="Skaloud P."/>
            <person name="Haon M."/>
            <person name="Grisel S."/>
            <person name="Petersen M."/>
            <person name="Berrin J.G."/>
            <person name="Delaux P.M."/>
            <person name="Dal Grande F."/>
            <person name="Keller J."/>
        </authorList>
    </citation>
    <scope>NUCLEOTIDE SEQUENCE [LARGE SCALE GENOMIC DNA]</scope>
    <source>
        <strain evidence="1 2">SAG 2523</strain>
    </source>
</reference>
<protein>
    <submittedName>
        <fullName evidence="1">Uncharacterized protein</fullName>
    </submittedName>
</protein>
<dbReference type="Proteomes" id="UP001485043">
    <property type="component" value="Unassembled WGS sequence"/>
</dbReference>
<evidence type="ECO:0000313" key="2">
    <source>
        <dbReference type="Proteomes" id="UP001485043"/>
    </source>
</evidence>
<evidence type="ECO:0000313" key="1">
    <source>
        <dbReference type="EMBL" id="KAK9864856.1"/>
    </source>
</evidence>
<dbReference type="EMBL" id="JALJOV010000308">
    <property type="protein sequence ID" value="KAK9864856.1"/>
    <property type="molecule type" value="Genomic_DNA"/>
</dbReference>